<dbReference type="EMBL" id="BALG01000468">
    <property type="protein sequence ID" value="GAC44378.1"/>
    <property type="molecule type" value="Genomic_DNA"/>
</dbReference>
<gene>
    <name evidence="1" type="ORF">PPOP_3782</name>
</gene>
<dbReference type="AlphaFoldDB" id="M9M8P5"/>
<accession>M9M8P5</accession>
<name>M9M8P5_PAEPP</name>
<reference evidence="1 2" key="1">
    <citation type="submission" date="2012-10" db="EMBL/GenBank/DDBJ databases">
        <title>Draft Genome Sequence of Paenibacillus popilliae ATCC 14706T.</title>
        <authorList>
            <person name="Iiyama K."/>
            <person name="Mori K."/>
            <person name="Mon H."/>
            <person name="Chieda Y."/>
            <person name="Lee J.M."/>
            <person name="Kusakabe T."/>
            <person name="Tashiro K."/>
            <person name="Asano S."/>
            <person name="Yasunaga-Aoki C."/>
            <person name="Shimizu S."/>
        </authorList>
    </citation>
    <scope>NUCLEOTIDE SEQUENCE [LARGE SCALE GENOMIC DNA]</scope>
    <source>
        <strain evidence="1 2">ATCC 14706</strain>
    </source>
</reference>
<organism evidence="1 2">
    <name type="scientific">Paenibacillus popilliae ATCC 14706</name>
    <dbReference type="NCBI Taxonomy" id="1212764"/>
    <lineage>
        <taxon>Bacteria</taxon>
        <taxon>Bacillati</taxon>
        <taxon>Bacillota</taxon>
        <taxon>Bacilli</taxon>
        <taxon>Bacillales</taxon>
        <taxon>Paenibacillaceae</taxon>
        <taxon>Paenibacillus</taxon>
    </lineage>
</organism>
<protein>
    <submittedName>
        <fullName evidence="1">Uncharacterized protein</fullName>
    </submittedName>
</protein>
<dbReference type="OrthoDB" id="1957791at2"/>
<evidence type="ECO:0000313" key="1">
    <source>
        <dbReference type="EMBL" id="GAC44378.1"/>
    </source>
</evidence>
<dbReference type="RefSeq" id="WP_006288194.1">
    <property type="nucleotide sequence ID" value="NZ_BALG01000468.1"/>
</dbReference>
<evidence type="ECO:0000313" key="2">
    <source>
        <dbReference type="Proteomes" id="UP000029453"/>
    </source>
</evidence>
<keyword evidence="2" id="KW-1185">Reference proteome</keyword>
<comment type="caution">
    <text evidence="1">The sequence shown here is derived from an EMBL/GenBank/DDBJ whole genome shotgun (WGS) entry which is preliminary data.</text>
</comment>
<proteinExistence type="predicted"/>
<dbReference type="Proteomes" id="UP000029453">
    <property type="component" value="Unassembled WGS sequence"/>
</dbReference>
<sequence>MKIIEICYPPYYEDTNINNDCIDVFIDMEDGVTYTITFWTPNNYYWCMDKEKLDYFPFGCPDIHVKSLTKENITKAIEDYAQDEAYFLKLSFLGGCDRNGALSIDEMNHIIRTINNRTFLWEKELYSELHKLEIIDIEYPLYYGYVNKDDGCIPVIVTVNDGMTYKITVITPNYYYGYMHKNKMGYMPPSPPHLKVRSLTKQYIQQALESCLEDNGYALKFYFVAQNGRFDIKKLNKMLAEIKEDQDEFNQDE</sequence>